<accession>A0AAV1IV09</accession>
<protein>
    <submittedName>
        <fullName evidence="1">Uncharacterized protein</fullName>
    </submittedName>
</protein>
<organism evidence="1 2">
    <name type="scientific">Leptosia nina</name>
    <dbReference type="NCBI Taxonomy" id="320188"/>
    <lineage>
        <taxon>Eukaryota</taxon>
        <taxon>Metazoa</taxon>
        <taxon>Ecdysozoa</taxon>
        <taxon>Arthropoda</taxon>
        <taxon>Hexapoda</taxon>
        <taxon>Insecta</taxon>
        <taxon>Pterygota</taxon>
        <taxon>Neoptera</taxon>
        <taxon>Endopterygota</taxon>
        <taxon>Lepidoptera</taxon>
        <taxon>Glossata</taxon>
        <taxon>Ditrysia</taxon>
        <taxon>Papilionoidea</taxon>
        <taxon>Pieridae</taxon>
        <taxon>Pierinae</taxon>
        <taxon>Leptosia</taxon>
    </lineage>
</organism>
<sequence>MIYGHRELVQEFSLAHVKGGRGLSPAGRFPFHAPLNTDDTAFLRPNGSTNEQRALQDPPRHVITVTRAVETCAKWYELNDTFGWTLEGRMYEGALEMILTVRCQ</sequence>
<comment type="caution">
    <text evidence="1">The sequence shown here is derived from an EMBL/GenBank/DDBJ whole genome shotgun (WGS) entry which is preliminary data.</text>
</comment>
<keyword evidence="2" id="KW-1185">Reference proteome</keyword>
<dbReference type="EMBL" id="CAVLEF010000002">
    <property type="protein sequence ID" value="CAK1541032.1"/>
    <property type="molecule type" value="Genomic_DNA"/>
</dbReference>
<dbReference type="AlphaFoldDB" id="A0AAV1IV09"/>
<name>A0AAV1IV09_9NEOP</name>
<evidence type="ECO:0000313" key="1">
    <source>
        <dbReference type="EMBL" id="CAK1541032.1"/>
    </source>
</evidence>
<gene>
    <name evidence="1" type="ORF">LNINA_LOCUS1045</name>
</gene>
<reference evidence="1 2" key="1">
    <citation type="submission" date="2023-11" db="EMBL/GenBank/DDBJ databases">
        <authorList>
            <person name="Okamura Y."/>
        </authorList>
    </citation>
    <scope>NUCLEOTIDE SEQUENCE [LARGE SCALE GENOMIC DNA]</scope>
</reference>
<dbReference type="Proteomes" id="UP001497472">
    <property type="component" value="Unassembled WGS sequence"/>
</dbReference>
<evidence type="ECO:0000313" key="2">
    <source>
        <dbReference type="Proteomes" id="UP001497472"/>
    </source>
</evidence>
<proteinExistence type="predicted"/>